<organism evidence="3">
    <name type="scientific">Streptomyces sp. NBC_01393</name>
    <dbReference type="NCBI Taxonomy" id="2903851"/>
    <lineage>
        <taxon>Bacteria</taxon>
        <taxon>Bacillati</taxon>
        <taxon>Actinomycetota</taxon>
        <taxon>Actinomycetes</taxon>
        <taxon>Kitasatosporales</taxon>
        <taxon>Streptomycetaceae</taxon>
        <taxon>Streptomyces</taxon>
    </lineage>
</organism>
<reference evidence="3" key="1">
    <citation type="submission" date="2022-10" db="EMBL/GenBank/DDBJ databases">
        <title>The complete genomes of actinobacterial strains from the NBC collection.</title>
        <authorList>
            <person name="Joergensen T.S."/>
            <person name="Alvarez Arevalo M."/>
            <person name="Sterndorff E.B."/>
            <person name="Faurdal D."/>
            <person name="Vuksanovic O."/>
            <person name="Mourched A.-S."/>
            <person name="Charusanti P."/>
            <person name="Shaw S."/>
            <person name="Blin K."/>
            <person name="Weber T."/>
        </authorList>
    </citation>
    <scope>NUCLEOTIDE SEQUENCE</scope>
    <source>
        <strain evidence="3">NBC_01393</strain>
    </source>
</reference>
<evidence type="ECO:0000313" key="3">
    <source>
        <dbReference type="EMBL" id="WTZ13575.1"/>
    </source>
</evidence>
<feature type="chain" id="PRO_5043827704" evidence="2">
    <location>
        <begin position="28"/>
        <end position="52"/>
    </location>
</feature>
<dbReference type="EMBL" id="CP109546">
    <property type="protein sequence ID" value="WTZ13575.1"/>
    <property type="molecule type" value="Genomic_DNA"/>
</dbReference>
<evidence type="ECO:0000256" key="2">
    <source>
        <dbReference type="SAM" id="SignalP"/>
    </source>
</evidence>
<feature type="signal peptide" evidence="2">
    <location>
        <begin position="1"/>
        <end position="27"/>
    </location>
</feature>
<name>A0AAU3I6T7_9ACTN</name>
<gene>
    <name evidence="3" type="ORF">OG699_39745</name>
</gene>
<keyword evidence="2" id="KW-0732">Signal</keyword>
<feature type="region of interest" description="Disordered" evidence="1">
    <location>
        <begin position="16"/>
        <end position="52"/>
    </location>
</feature>
<evidence type="ECO:0000256" key="1">
    <source>
        <dbReference type="SAM" id="MobiDB-lite"/>
    </source>
</evidence>
<accession>A0AAU3I6T7</accession>
<dbReference type="AlphaFoldDB" id="A0AAU3I6T7"/>
<sequence length="52" mass="5297">MKRTIRATAPIAGALIASGPPAGTAHANTAHVPDNHDLPTGVPEQVPYSPDN</sequence>
<proteinExistence type="predicted"/>
<protein>
    <submittedName>
        <fullName evidence="3">Uncharacterized protein</fullName>
    </submittedName>
</protein>